<dbReference type="EMBL" id="GBRH01283315">
    <property type="protein sequence ID" value="JAD14580.1"/>
    <property type="molecule type" value="Transcribed_RNA"/>
</dbReference>
<reference evidence="1" key="2">
    <citation type="journal article" date="2015" name="Data Brief">
        <title>Shoot transcriptome of the giant reed, Arundo donax.</title>
        <authorList>
            <person name="Barrero R.A."/>
            <person name="Guerrero F.D."/>
            <person name="Moolhuijzen P."/>
            <person name="Goolsby J.A."/>
            <person name="Tidwell J."/>
            <person name="Bellgard S.E."/>
            <person name="Bellgard M.I."/>
        </authorList>
    </citation>
    <scope>NUCLEOTIDE SEQUENCE</scope>
    <source>
        <tissue evidence="1">Shoot tissue taken approximately 20 cm above the soil surface</tissue>
    </source>
</reference>
<reference evidence="1" key="1">
    <citation type="submission" date="2014-09" db="EMBL/GenBank/DDBJ databases">
        <authorList>
            <person name="Magalhaes I.L.F."/>
            <person name="Oliveira U."/>
            <person name="Santos F.R."/>
            <person name="Vidigal T.H.D.A."/>
            <person name="Brescovit A.D."/>
            <person name="Santos A.J."/>
        </authorList>
    </citation>
    <scope>NUCLEOTIDE SEQUENCE</scope>
    <source>
        <tissue evidence="1">Shoot tissue taken approximately 20 cm above the soil surface</tissue>
    </source>
</reference>
<dbReference type="PANTHER" id="PTHR35161">
    <property type="entry name" value="OS02G0303100 PROTEIN"/>
    <property type="match status" value="1"/>
</dbReference>
<protein>
    <submittedName>
        <fullName evidence="1">Uncharacterized protein</fullName>
    </submittedName>
</protein>
<name>A0A0A9PGU0_ARUDO</name>
<evidence type="ECO:0000313" key="1">
    <source>
        <dbReference type="EMBL" id="JAD14580.1"/>
    </source>
</evidence>
<accession>A0A0A9PGU0</accession>
<dbReference type="AlphaFoldDB" id="A0A0A9PGU0"/>
<proteinExistence type="predicted"/>
<sequence>MKSPESATMGPLISRHASLVCFGLQRMLVMTYIPYIRHVLPCVDHTAEATILGEMPYLDDWIERAKKNKLLELFNHRQDKYRADAAGFLDFYYDVSINKMEWCWSRWFKPDGEAGYVPDEIDIVTTVTYPELMPAIQESLWKTNHLEKAHRS</sequence>
<organism evidence="1">
    <name type="scientific">Arundo donax</name>
    <name type="common">Giant reed</name>
    <name type="synonym">Donax arundinaceus</name>
    <dbReference type="NCBI Taxonomy" id="35708"/>
    <lineage>
        <taxon>Eukaryota</taxon>
        <taxon>Viridiplantae</taxon>
        <taxon>Streptophyta</taxon>
        <taxon>Embryophyta</taxon>
        <taxon>Tracheophyta</taxon>
        <taxon>Spermatophyta</taxon>
        <taxon>Magnoliopsida</taxon>
        <taxon>Liliopsida</taxon>
        <taxon>Poales</taxon>
        <taxon>Poaceae</taxon>
        <taxon>PACMAD clade</taxon>
        <taxon>Arundinoideae</taxon>
        <taxon>Arundineae</taxon>
        <taxon>Arundo</taxon>
    </lineage>
</organism>
<dbReference type="PANTHER" id="PTHR35161:SF1">
    <property type="entry name" value="OS02G0138300 PROTEIN"/>
    <property type="match status" value="1"/>
</dbReference>